<accession>A0A1Y2DB20</accession>
<keyword evidence="3 4" id="KW-0131">Cell cycle</keyword>
<dbReference type="GO" id="GO:0016301">
    <property type="term" value="F:kinase activity"/>
    <property type="evidence" value="ECO:0007669"/>
    <property type="project" value="UniProtKB-KW"/>
</dbReference>
<dbReference type="PANTHER" id="PTHR23415">
    <property type="entry name" value="CYCLIN-DEPENDENT KINASES REGULATORY SUBUNIT/60S RIBOSOME SUBUNIT BIOGENESIS PROTEIN NIP7"/>
    <property type="match status" value="1"/>
</dbReference>
<evidence type="ECO:0000313" key="6">
    <source>
        <dbReference type="Proteomes" id="UP000193467"/>
    </source>
</evidence>
<evidence type="ECO:0000313" key="5">
    <source>
        <dbReference type="EMBL" id="ORY56459.1"/>
    </source>
</evidence>
<dbReference type="SMART" id="SM01084">
    <property type="entry name" value="CKS"/>
    <property type="match status" value="1"/>
</dbReference>
<comment type="caution">
    <text evidence="5">The sequence shown here is derived from an EMBL/GenBank/DDBJ whole genome shotgun (WGS) entry which is preliminary data.</text>
</comment>
<keyword evidence="6" id="KW-1185">Reference proteome</keyword>
<gene>
    <name evidence="5" type="ORF">BCR35DRAFT_315942</name>
</gene>
<dbReference type="OrthoDB" id="440676at2759"/>
<keyword evidence="5" id="KW-0418">Kinase</keyword>
<dbReference type="InterPro" id="IPR036858">
    <property type="entry name" value="Cyclin-dep_kinase_reg-sub_sf"/>
</dbReference>
<dbReference type="SUPFAM" id="SSF55637">
    <property type="entry name" value="Cell cycle regulatory proteins"/>
    <property type="match status" value="1"/>
</dbReference>
<dbReference type="GO" id="GO:0016538">
    <property type="term" value="F:cyclin-dependent protein serine/threonine kinase regulator activity"/>
    <property type="evidence" value="ECO:0007669"/>
    <property type="project" value="InterPro"/>
</dbReference>
<dbReference type="Pfam" id="PF01111">
    <property type="entry name" value="CKS"/>
    <property type="match status" value="1"/>
</dbReference>
<dbReference type="Proteomes" id="UP000193467">
    <property type="component" value="Unassembled WGS sequence"/>
</dbReference>
<sequence length="139" mass="16059">MGETKGATYDDYVDRIHYSDRYSDETHEYRHVILPKGLMKLIPADYFEPGGQVLRLLTESEWRGIGSSNSAPSERRLPLKHTAHLVLIIYRHSAVARMGDLFGSRARATHCSSRSSPCSVWRLSLLFRREKDYQQKYAK</sequence>
<dbReference type="STRING" id="106004.A0A1Y2DB20"/>
<dbReference type="GO" id="GO:0051301">
    <property type="term" value="P:cell division"/>
    <property type="evidence" value="ECO:0007669"/>
    <property type="project" value="UniProtKB-UniRule"/>
</dbReference>
<keyword evidence="5" id="KW-0808">Transferase</keyword>
<dbReference type="PRINTS" id="PR00296">
    <property type="entry name" value="CYCLINKINASE"/>
</dbReference>
<name>A0A1Y2DB20_9BASI</name>
<reference evidence="5 6" key="1">
    <citation type="submission" date="2016-07" db="EMBL/GenBank/DDBJ databases">
        <title>Pervasive Adenine N6-methylation of Active Genes in Fungi.</title>
        <authorList>
            <consortium name="DOE Joint Genome Institute"/>
            <person name="Mondo S.J."/>
            <person name="Dannebaum R.O."/>
            <person name="Kuo R.C."/>
            <person name="Labutti K."/>
            <person name="Haridas S."/>
            <person name="Kuo A."/>
            <person name="Salamov A."/>
            <person name="Ahrendt S.R."/>
            <person name="Lipzen A."/>
            <person name="Sullivan W."/>
            <person name="Andreopoulos W.B."/>
            <person name="Clum A."/>
            <person name="Lindquist E."/>
            <person name="Daum C."/>
            <person name="Ramamoorthy G.K."/>
            <person name="Gryganskyi A."/>
            <person name="Culley D."/>
            <person name="Magnuson J.K."/>
            <person name="James T.Y."/>
            <person name="O'Malley M.A."/>
            <person name="Stajich J.E."/>
            <person name="Spatafora J.W."/>
            <person name="Visel A."/>
            <person name="Grigoriev I.V."/>
        </authorList>
    </citation>
    <scope>NUCLEOTIDE SEQUENCE [LARGE SCALE GENOMIC DNA]</scope>
    <source>
        <strain evidence="5 6">62-1032</strain>
    </source>
</reference>
<evidence type="ECO:0000256" key="2">
    <source>
        <dbReference type="ARBA" id="ARBA00022618"/>
    </source>
</evidence>
<evidence type="ECO:0000256" key="1">
    <source>
        <dbReference type="ARBA" id="ARBA00007782"/>
    </source>
</evidence>
<dbReference type="InParanoid" id="A0A1Y2DB20"/>
<comment type="similarity">
    <text evidence="1 4">Belongs to the CKS family.</text>
</comment>
<dbReference type="Gene3D" id="3.30.170.10">
    <property type="entry name" value="Cyclin-dependent kinase, regulatory subunit"/>
    <property type="match status" value="1"/>
</dbReference>
<dbReference type="EMBL" id="MCGR01000086">
    <property type="protein sequence ID" value="ORY56459.1"/>
    <property type="molecule type" value="Genomic_DNA"/>
</dbReference>
<organism evidence="5 6">
    <name type="scientific">Leucosporidium creatinivorum</name>
    <dbReference type="NCBI Taxonomy" id="106004"/>
    <lineage>
        <taxon>Eukaryota</taxon>
        <taxon>Fungi</taxon>
        <taxon>Dikarya</taxon>
        <taxon>Basidiomycota</taxon>
        <taxon>Pucciniomycotina</taxon>
        <taxon>Microbotryomycetes</taxon>
        <taxon>Leucosporidiales</taxon>
        <taxon>Leucosporidium</taxon>
    </lineage>
</organism>
<evidence type="ECO:0000256" key="4">
    <source>
        <dbReference type="RuleBase" id="RU311113"/>
    </source>
</evidence>
<evidence type="ECO:0000256" key="3">
    <source>
        <dbReference type="ARBA" id="ARBA00023306"/>
    </source>
</evidence>
<comment type="function">
    <text evidence="4">Binds to the catalytic subunit of the cyclin dependent kinases and is essential for their biological function.</text>
</comment>
<proteinExistence type="inferred from homology"/>
<dbReference type="InterPro" id="IPR000789">
    <property type="entry name" value="Cyclin-dep_kinase_reg-sub"/>
</dbReference>
<dbReference type="FunCoup" id="A0A1Y2DB20">
    <property type="interactions" value="213"/>
</dbReference>
<keyword evidence="2 4" id="KW-0132">Cell division</keyword>
<dbReference type="AlphaFoldDB" id="A0A1Y2DB20"/>
<protein>
    <recommendedName>
        <fullName evidence="4">Cyclin-dependent kinases regulatory subunit</fullName>
    </recommendedName>
</protein>